<evidence type="ECO:0000256" key="4">
    <source>
        <dbReference type="RuleBase" id="RU000363"/>
    </source>
</evidence>
<sequence length="295" mass="30842">MTEANATSIPGPAVIATIPEAPIPDAPNARRFVDKVVLVTGAARGQGRAEAVRFAAEGADIIAIDICADLPTTEYPGATPADLDETAQLVKGHGRRIVTSITDITDFAALQNAVDNGVEQLGGLDVVIANAGMTTASLTWEIDLDHWHATIDNNLHGAFYTAKATVPIMIEQGRGGAIVFTSSVAGLKGLPLLADYAAAKHGVTGLAKTLANELAAYRIRVNTVHPHGVATDLTVPELHGKLAARQDLGLLYMGSLPDETSESEDIAAAIAWLASNEARHVTGIQLPVDLGRTNR</sequence>
<accession>A0A3G8JLB9</accession>
<dbReference type="RefSeq" id="WP_124708480.1">
    <property type="nucleotide sequence ID" value="NZ_CP033972.1"/>
</dbReference>
<dbReference type="KEGG" id="gom:D7316_02474"/>
<evidence type="ECO:0000256" key="3">
    <source>
        <dbReference type="ARBA" id="ARBA00023027"/>
    </source>
</evidence>
<dbReference type="OrthoDB" id="5173603at2"/>
<dbReference type="NCBIfam" id="TIGR03971">
    <property type="entry name" value="SDR_subfam_1"/>
    <property type="match status" value="1"/>
</dbReference>
<dbReference type="EMBL" id="CP033972">
    <property type="protein sequence ID" value="AZG45874.1"/>
    <property type="molecule type" value="Genomic_DNA"/>
</dbReference>
<proteinExistence type="inferred from homology"/>
<dbReference type="InterPro" id="IPR002347">
    <property type="entry name" value="SDR_fam"/>
</dbReference>
<dbReference type="NCBIfam" id="NF009467">
    <property type="entry name" value="PRK12826.1-3"/>
    <property type="match status" value="1"/>
</dbReference>
<dbReference type="Pfam" id="PF00106">
    <property type="entry name" value="adh_short"/>
    <property type="match status" value="1"/>
</dbReference>
<keyword evidence="6" id="KW-1185">Reference proteome</keyword>
<gene>
    <name evidence="5" type="ORF">D7316_02474</name>
</gene>
<dbReference type="PRINTS" id="PR00081">
    <property type="entry name" value="GDHRDH"/>
</dbReference>
<dbReference type="Gene3D" id="3.40.50.720">
    <property type="entry name" value="NAD(P)-binding Rossmann-like Domain"/>
    <property type="match status" value="1"/>
</dbReference>
<evidence type="ECO:0000256" key="2">
    <source>
        <dbReference type="ARBA" id="ARBA00023002"/>
    </source>
</evidence>
<keyword evidence="3" id="KW-0520">NAD</keyword>
<dbReference type="CDD" id="cd05233">
    <property type="entry name" value="SDR_c"/>
    <property type="match status" value="1"/>
</dbReference>
<dbReference type="PRINTS" id="PR00080">
    <property type="entry name" value="SDRFAMILY"/>
</dbReference>
<name>A0A3G8JLB9_9ACTN</name>
<dbReference type="InterPro" id="IPR023985">
    <property type="entry name" value="SDR_subfam_1"/>
</dbReference>
<evidence type="ECO:0000256" key="1">
    <source>
        <dbReference type="ARBA" id="ARBA00006484"/>
    </source>
</evidence>
<reference evidence="5 6" key="1">
    <citation type="submission" date="2018-11" db="EMBL/GenBank/DDBJ databases">
        <title>Gordonia insulae sp. nov., isolated from an island soil.</title>
        <authorList>
            <person name="Kim Y.S."/>
            <person name="Kim S.B."/>
        </authorList>
    </citation>
    <scope>NUCLEOTIDE SEQUENCE [LARGE SCALE GENOMIC DNA]</scope>
    <source>
        <strain evidence="5 6">MMS17-SY073</strain>
    </source>
</reference>
<dbReference type="Proteomes" id="UP000271469">
    <property type="component" value="Chromosome"/>
</dbReference>
<dbReference type="PANTHER" id="PTHR24321">
    <property type="entry name" value="DEHYDROGENASES, SHORT CHAIN"/>
    <property type="match status" value="1"/>
</dbReference>
<comment type="similarity">
    <text evidence="1 4">Belongs to the short-chain dehydrogenases/reductases (SDR) family.</text>
</comment>
<dbReference type="InterPro" id="IPR020904">
    <property type="entry name" value="Sc_DH/Rdtase_CS"/>
</dbReference>
<organism evidence="5 6">
    <name type="scientific">Gordonia insulae</name>
    <dbReference type="NCBI Taxonomy" id="2420509"/>
    <lineage>
        <taxon>Bacteria</taxon>
        <taxon>Bacillati</taxon>
        <taxon>Actinomycetota</taxon>
        <taxon>Actinomycetes</taxon>
        <taxon>Mycobacteriales</taxon>
        <taxon>Gordoniaceae</taxon>
        <taxon>Gordonia</taxon>
    </lineage>
</organism>
<dbReference type="PROSITE" id="PS00061">
    <property type="entry name" value="ADH_SHORT"/>
    <property type="match status" value="1"/>
</dbReference>
<dbReference type="EC" id="1.-.-.-" evidence="5"/>
<dbReference type="PANTHER" id="PTHR24321:SF8">
    <property type="entry name" value="ESTRADIOL 17-BETA-DEHYDROGENASE 8-RELATED"/>
    <property type="match status" value="1"/>
</dbReference>
<dbReference type="GO" id="GO:0016491">
    <property type="term" value="F:oxidoreductase activity"/>
    <property type="evidence" value="ECO:0007669"/>
    <property type="project" value="UniProtKB-KW"/>
</dbReference>
<dbReference type="AlphaFoldDB" id="A0A3G8JLB9"/>
<evidence type="ECO:0000313" key="6">
    <source>
        <dbReference type="Proteomes" id="UP000271469"/>
    </source>
</evidence>
<protein>
    <submittedName>
        <fullName evidence="5">Putative NAD-dependent oxidoreductase</fullName>
        <ecNumber evidence="5">1.-.-.-</ecNumber>
    </submittedName>
</protein>
<keyword evidence="2 5" id="KW-0560">Oxidoreductase</keyword>
<evidence type="ECO:0000313" key="5">
    <source>
        <dbReference type="EMBL" id="AZG45874.1"/>
    </source>
</evidence>
<dbReference type="SUPFAM" id="SSF51735">
    <property type="entry name" value="NAD(P)-binding Rossmann-fold domains"/>
    <property type="match status" value="1"/>
</dbReference>
<dbReference type="InterPro" id="IPR036291">
    <property type="entry name" value="NAD(P)-bd_dom_sf"/>
</dbReference>
<dbReference type="FunFam" id="3.40.50.720:FF:000084">
    <property type="entry name" value="Short-chain dehydrogenase reductase"/>
    <property type="match status" value="1"/>
</dbReference>